<sequence length="244" mass="25452">MLVIATLGAERRRRLRRTTRTAPSQPAPTPVAVGRATLIDARPLKGDPAAWLKSVDLEAEALTGLAVINSVLQRQRIVAADAAAHGIAPGQALVIRVGSGGGEQVASGRWTSAVEVTIGGGRRRREAILSPQERLAAVLSGRDVILACEELTLRARADVDAGRWREAAFQLDCALRAAIAELASWSGQGDIDQRIELLSGAAEKASAAAQTALIGGLSAEQTASLAPSLELLEAALRARAAIAR</sequence>
<dbReference type="AlphaFoldDB" id="A0A6J6A6Z9"/>
<name>A0A6J6A6Z9_9ZZZZ</name>
<gene>
    <name evidence="1" type="ORF">UFOPK3522_01712</name>
</gene>
<protein>
    <submittedName>
        <fullName evidence="1">Unannotated protein</fullName>
    </submittedName>
</protein>
<accession>A0A6J6A6Z9</accession>
<proteinExistence type="predicted"/>
<evidence type="ECO:0000313" key="1">
    <source>
        <dbReference type="EMBL" id="CAB4347503.1"/>
    </source>
</evidence>
<dbReference type="EMBL" id="CAESAO010000226">
    <property type="protein sequence ID" value="CAB4347503.1"/>
    <property type="molecule type" value="Genomic_DNA"/>
</dbReference>
<organism evidence="1">
    <name type="scientific">freshwater metagenome</name>
    <dbReference type="NCBI Taxonomy" id="449393"/>
    <lineage>
        <taxon>unclassified sequences</taxon>
        <taxon>metagenomes</taxon>
        <taxon>ecological metagenomes</taxon>
    </lineage>
</organism>
<reference evidence="1" key="1">
    <citation type="submission" date="2020-05" db="EMBL/GenBank/DDBJ databases">
        <authorList>
            <person name="Chiriac C."/>
            <person name="Salcher M."/>
            <person name="Ghai R."/>
            <person name="Kavagutti S V."/>
        </authorList>
    </citation>
    <scope>NUCLEOTIDE SEQUENCE</scope>
</reference>